<feature type="region of interest" description="Disordered" evidence="1">
    <location>
        <begin position="27"/>
        <end position="109"/>
    </location>
</feature>
<organism evidence="2 3">
    <name type="scientific">Phtheirospermum japonicum</name>
    <dbReference type="NCBI Taxonomy" id="374723"/>
    <lineage>
        <taxon>Eukaryota</taxon>
        <taxon>Viridiplantae</taxon>
        <taxon>Streptophyta</taxon>
        <taxon>Embryophyta</taxon>
        <taxon>Tracheophyta</taxon>
        <taxon>Spermatophyta</taxon>
        <taxon>Magnoliopsida</taxon>
        <taxon>eudicotyledons</taxon>
        <taxon>Gunneridae</taxon>
        <taxon>Pentapetalae</taxon>
        <taxon>asterids</taxon>
        <taxon>lamiids</taxon>
        <taxon>Lamiales</taxon>
        <taxon>Orobanchaceae</taxon>
        <taxon>Orobanchaceae incertae sedis</taxon>
        <taxon>Phtheirospermum</taxon>
    </lineage>
</organism>
<keyword evidence="3" id="KW-1185">Reference proteome</keyword>
<protein>
    <submittedName>
        <fullName evidence="2">Transcription factor tfiiib component b</fullName>
    </submittedName>
</protein>
<feature type="compositionally biased region" description="Basic and acidic residues" evidence="1">
    <location>
        <begin position="27"/>
        <end position="39"/>
    </location>
</feature>
<comment type="caution">
    <text evidence="2">The sequence shown here is derived from an EMBL/GenBank/DDBJ whole genome shotgun (WGS) entry which is preliminary data.</text>
</comment>
<feature type="compositionally biased region" description="Acidic residues" evidence="1">
    <location>
        <begin position="49"/>
        <end position="66"/>
    </location>
</feature>
<sequence length="109" mass="12493">MRLHDALTNRTKDNSYFKMIIENLEQEQKRKQAEEKQNAGEDGSMDLTGNEEADEETTIADDEEPKDYEHNQEEENDDVAIDGIDIQSPSMSDDGEGDDLFGWDQYKST</sequence>
<dbReference type="OrthoDB" id="272624at2759"/>
<reference evidence="2" key="1">
    <citation type="submission" date="2020-07" db="EMBL/GenBank/DDBJ databases">
        <title>Ethylene signaling mediates host invasion by parasitic plants.</title>
        <authorList>
            <person name="Yoshida S."/>
        </authorList>
    </citation>
    <scope>NUCLEOTIDE SEQUENCE</scope>
    <source>
        <strain evidence="2">Okayama</strain>
    </source>
</reference>
<dbReference type="EMBL" id="BMAC01000063">
    <property type="protein sequence ID" value="GFP83390.1"/>
    <property type="molecule type" value="Genomic_DNA"/>
</dbReference>
<evidence type="ECO:0000256" key="1">
    <source>
        <dbReference type="SAM" id="MobiDB-lite"/>
    </source>
</evidence>
<evidence type="ECO:0000313" key="2">
    <source>
        <dbReference type="EMBL" id="GFP83390.1"/>
    </source>
</evidence>
<accession>A0A830B6U9</accession>
<name>A0A830B6U9_9LAMI</name>
<proteinExistence type="predicted"/>
<gene>
    <name evidence="2" type="ORF">PHJA_000482400</name>
</gene>
<evidence type="ECO:0000313" key="3">
    <source>
        <dbReference type="Proteomes" id="UP000653305"/>
    </source>
</evidence>
<dbReference type="AlphaFoldDB" id="A0A830B6U9"/>
<dbReference type="Proteomes" id="UP000653305">
    <property type="component" value="Unassembled WGS sequence"/>
</dbReference>